<dbReference type="Proteomes" id="UP000485562">
    <property type="component" value="Unassembled WGS sequence"/>
</dbReference>
<organism evidence="2">
    <name type="scientific">candidate division TA06 bacterium ADurb.Bin131</name>
    <dbReference type="NCBI Taxonomy" id="1852827"/>
    <lineage>
        <taxon>Bacteria</taxon>
        <taxon>Bacteria division TA06</taxon>
    </lineage>
</organism>
<gene>
    <name evidence="2" type="ORF">BWX89_01138</name>
</gene>
<proteinExistence type="predicted"/>
<dbReference type="InterPro" id="IPR006680">
    <property type="entry name" value="Amidohydro-rel"/>
</dbReference>
<evidence type="ECO:0000313" key="2">
    <source>
        <dbReference type="EMBL" id="OQB72986.1"/>
    </source>
</evidence>
<reference evidence="2" key="1">
    <citation type="submission" date="2017-02" db="EMBL/GenBank/DDBJ databases">
        <title>Delving into the versatile metabolic prowess of the omnipresent phylum Bacteroidetes.</title>
        <authorList>
            <person name="Nobu M.K."/>
            <person name="Mei R."/>
            <person name="Narihiro T."/>
            <person name="Kuroda K."/>
            <person name="Liu W.-T."/>
        </authorList>
    </citation>
    <scope>NUCLEOTIDE SEQUENCE</scope>
    <source>
        <strain evidence="2">ADurb.Bin131</strain>
    </source>
</reference>
<sequence length="288" mass="33697">MIIDVHNHPEWHCHTVEKFIENMDKNEIDITWLLTWESPLNEYSHEQFASIPHYEKYGPIPFSKVIEYVRQFPTRFVPGYAPDPRRPEAIDLLCGAINMYGVRVYGELKLRMMYDNLDAIRMFRFCGEKNLPVVVHIDYEFETQTRYPRPSWWYGGGIEALERAISKCPDTIFLGHGPGFWSHISGDDKFDKEMYPSGEVKQGGKIIEMLMRYKNLYCDLSAGSGLNALKRDINFAKKFLLEFQDRILFARDYFDSNHREFLDSLGLDSETLRKIYSGNALKIVPLKL</sequence>
<dbReference type="EMBL" id="MWDQ01000104">
    <property type="protein sequence ID" value="OQB72986.1"/>
    <property type="molecule type" value="Genomic_DNA"/>
</dbReference>
<dbReference type="InterPro" id="IPR032466">
    <property type="entry name" value="Metal_Hydrolase"/>
</dbReference>
<protein>
    <submittedName>
        <fullName evidence="2">Amidohydrolase</fullName>
    </submittedName>
</protein>
<dbReference type="GO" id="GO:0016787">
    <property type="term" value="F:hydrolase activity"/>
    <property type="evidence" value="ECO:0007669"/>
    <property type="project" value="InterPro"/>
</dbReference>
<evidence type="ECO:0000259" key="1">
    <source>
        <dbReference type="Pfam" id="PF04909"/>
    </source>
</evidence>
<accession>A0A1V6C7W6</accession>
<dbReference type="Pfam" id="PF04909">
    <property type="entry name" value="Amidohydro_2"/>
    <property type="match status" value="1"/>
</dbReference>
<dbReference type="SUPFAM" id="SSF51556">
    <property type="entry name" value="Metallo-dependent hydrolases"/>
    <property type="match status" value="1"/>
</dbReference>
<dbReference type="AlphaFoldDB" id="A0A1V6C7W6"/>
<comment type="caution">
    <text evidence="2">The sequence shown here is derived from an EMBL/GenBank/DDBJ whole genome shotgun (WGS) entry which is preliminary data.</text>
</comment>
<name>A0A1V6C7W6_UNCT6</name>
<dbReference type="Gene3D" id="3.20.20.140">
    <property type="entry name" value="Metal-dependent hydrolases"/>
    <property type="match status" value="1"/>
</dbReference>
<feature type="domain" description="Amidohydrolase-related" evidence="1">
    <location>
        <begin position="62"/>
        <end position="286"/>
    </location>
</feature>